<proteinExistence type="predicted"/>
<feature type="region of interest" description="Disordered" evidence="1">
    <location>
        <begin position="603"/>
        <end position="634"/>
    </location>
</feature>
<organism evidence="3">
    <name type="scientific">Volvox carteri f. nagariensis</name>
    <dbReference type="NCBI Taxonomy" id="3068"/>
    <lineage>
        <taxon>Eukaryota</taxon>
        <taxon>Viridiplantae</taxon>
        <taxon>Chlorophyta</taxon>
        <taxon>core chlorophytes</taxon>
        <taxon>Chlorophyceae</taxon>
        <taxon>CS clade</taxon>
        <taxon>Chlamydomonadales</taxon>
        <taxon>Volvocaceae</taxon>
        <taxon>Volvox</taxon>
    </lineage>
</organism>
<reference evidence="2 3" key="1">
    <citation type="journal article" date="2010" name="Science">
        <title>Genomic analysis of organismal complexity in the multicellular green alga Volvox carteri.</title>
        <authorList>
            <person name="Prochnik S.E."/>
            <person name="Umen J."/>
            <person name="Nedelcu A.M."/>
            <person name="Hallmann A."/>
            <person name="Miller S.M."/>
            <person name="Nishii I."/>
            <person name="Ferris P."/>
            <person name="Kuo A."/>
            <person name="Mitros T."/>
            <person name="Fritz-Laylin L.K."/>
            <person name="Hellsten U."/>
            <person name="Chapman J."/>
            <person name="Simakov O."/>
            <person name="Rensing S.A."/>
            <person name="Terry A."/>
            <person name="Pangilinan J."/>
            <person name="Kapitonov V."/>
            <person name="Jurka J."/>
            <person name="Salamov A."/>
            <person name="Shapiro H."/>
            <person name="Schmutz J."/>
            <person name="Grimwood J."/>
            <person name="Lindquist E."/>
            <person name="Lucas S."/>
            <person name="Grigoriev I.V."/>
            <person name="Schmitt R."/>
            <person name="Kirk D."/>
            <person name="Rokhsar D.S."/>
        </authorList>
    </citation>
    <scope>NUCLEOTIDE SEQUENCE [LARGE SCALE GENOMIC DNA]</scope>
    <source>
        <strain evidence="3">f. Nagariensis / Eve</strain>
    </source>
</reference>
<dbReference type="RefSeq" id="XP_002958971.1">
    <property type="nucleotide sequence ID" value="XM_002958925.1"/>
</dbReference>
<feature type="compositionally biased region" description="Basic residues" evidence="1">
    <location>
        <begin position="1"/>
        <end position="16"/>
    </location>
</feature>
<gene>
    <name evidence="2" type="ORF">VOLCADRAFT_100303</name>
</gene>
<dbReference type="Proteomes" id="UP000001058">
    <property type="component" value="Unassembled WGS sequence"/>
</dbReference>
<feature type="compositionally biased region" description="Gly residues" evidence="1">
    <location>
        <begin position="884"/>
        <end position="896"/>
    </location>
</feature>
<feature type="region of interest" description="Disordered" evidence="1">
    <location>
        <begin position="1"/>
        <end position="221"/>
    </location>
</feature>
<dbReference type="EMBL" id="GL378434">
    <property type="protein sequence ID" value="EFJ39946.1"/>
    <property type="molecule type" value="Genomic_DNA"/>
</dbReference>
<feature type="compositionally biased region" description="Low complexity" evidence="1">
    <location>
        <begin position="93"/>
        <end position="104"/>
    </location>
</feature>
<dbReference type="eggNOG" id="ENOG502SWIA">
    <property type="taxonomic scope" value="Eukaryota"/>
</dbReference>
<feature type="region of interest" description="Disordered" evidence="1">
    <location>
        <begin position="644"/>
        <end position="663"/>
    </location>
</feature>
<dbReference type="InParanoid" id="D8UJY6"/>
<dbReference type="GeneID" id="9625651"/>
<dbReference type="AlphaFoldDB" id="D8UJY6"/>
<feature type="region of interest" description="Disordered" evidence="1">
    <location>
        <begin position="724"/>
        <end position="775"/>
    </location>
</feature>
<accession>D8UJY6</accession>
<evidence type="ECO:0000256" key="1">
    <source>
        <dbReference type="SAM" id="MobiDB-lite"/>
    </source>
</evidence>
<feature type="compositionally biased region" description="Low complexity" evidence="1">
    <location>
        <begin position="741"/>
        <end position="758"/>
    </location>
</feature>
<dbReference type="KEGG" id="vcn:VOLCADRAFT_100303"/>
<feature type="region of interest" description="Disordered" evidence="1">
    <location>
        <begin position="875"/>
        <end position="896"/>
    </location>
</feature>
<protein>
    <submittedName>
        <fullName evidence="2">Uncharacterized protein</fullName>
    </submittedName>
</protein>
<sequence length="1081" mass="111251">MLNARPRKRKRPRRRQGGGARLGEALGMAGAGAPQQRIAAEDGAEERPLPPRRRRRRLYDSSGGGADVAVTKNPGQLNSSSSSEDEGEGGGKRASAAAAALRAAYDTVSGGKEAPPSVSEVSWDLGSCSTANTTACDGGEEAEEGPKRMSGSSGGDGSSSSSKGGVPESGGDSSSDASDGGGTRSDTEGNGDSNEGVAAAAAALDRRRGRGRPGRNGTVSAATATAAVAAAAAGAGGGRPHGSSKIRGDHLDLFSELDRLFMASGPAERRPAGVYGVVRQGRAASGGGAAAARRSGRVLAAAVGGGGGGGAAAAPLPPPPGPAATLTSKVALRSQVLERLRSAVTGHHLETRATLPPQGVRRTAAAAAAAAATPSSTVAARRVTLPGLQQPPPSSTRQPPPPLPQPPPQPSKATRPPDDNPLAYLLYLKHTRQAVLVVAAGDLGAVRSLAAHPVSKLLRRAPSGLLLAVTHVAAAEVTWQRRYRQLAERQLPGPHVWLKPAATAATTAAAAAVPPPPLAGLGHLGSARVTMRLNAVAPAIFPLPYELRVRQCAAAARRGVASEDVGERGVDAVDRQLEDNIAAAATATAAAREPAALREVLSNAGDKPTEPSPQPLHGQRQQPPPPPPALAEPEDRPQLQLVAERDEPREGTEPAATATTVVGNGHVAVTAAAAAVHRPMGRKANGDRHRAAGIITQRRNTVKSRVASLLDTLTATCVVVQHGGGCSGGGGGVGGTGGKSRGFSTSNTDDDSSSSSSSGSGGEQERQQQIQKEEKKHECQRLVAAAVLVHWWDDGPGDGGGGGGRLGNDAAAAADLVPEQMLPPVAEVQRRLLLERRDTGLLQMLQVGACVWVCMYVCMYVRLLDAGIVCEEQQQHEEEEEGGRTAGGSSSGGGGLTAEEELAAAAAAYGTPEHTGGVMRPSYSYALYPENELRALPPATPPVFGWQCGSNVGGGGAGGGDAVLHSLRRNSDVYGNRLHSPWPAASHGPHGAWTGQPIPLPCLKSRDLLYTSARPVVCKGCTTFTCLSLLQLDRPPLRAAFIHRHCYSSAVFHRWKLRPHDRGLYTANHIPVSQCFFPFWA</sequence>
<feature type="region of interest" description="Disordered" evidence="1">
    <location>
        <begin position="386"/>
        <end position="420"/>
    </location>
</feature>
<feature type="compositionally biased region" description="Pro residues" evidence="1">
    <location>
        <begin position="389"/>
        <end position="410"/>
    </location>
</feature>
<name>D8UJY6_VOLCA</name>
<feature type="compositionally biased region" description="Low complexity" evidence="1">
    <location>
        <begin position="158"/>
        <end position="178"/>
    </location>
</feature>
<evidence type="ECO:0000313" key="2">
    <source>
        <dbReference type="EMBL" id="EFJ39946.1"/>
    </source>
</evidence>
<feature type="compositionally biased region" description="Low complexity" evidence="1">
    <location>
        <begin position="22"/>
        <end position="33"/>
    </location>
</feature>
<feature type="compositionally biased region" description="Basic and acidic residues" evidence="1">
    <location>
        <begin position="763"/>
        <end position="775"/>
    </location>
</feature>
<keyword evidence="3" id="KW-1185">Reference proteome</keyword>
<evidence type="ECO:0000313" key="3">
    <source>
        <dbReference type="Proteomes" id="UP000001058"/>
    </source>
</evidence>
<feature type="compositionally biased region" description="Gly residues" evidence="1">
    <location>
        <begin position="724"/>
        <end position="740"/>
    </location>
</feature>